<comment type="caution">
    <text evidence="1">The sequence shown here is derived from an EMBL/GenBank/DDBJ whole genome shotgun (WGS) entry which is preliminary data.</text>
</comment>
<organism evidence="1 2">
    <name type="scientific">Pleurodeles waltl</name>
    <name type="common">Iberian ribbed newt</name>
    <dbReference type="NCBI Taxonomy" id="8319"/>
    <lineage>
        <taxon>Eukaryota</taxon>
        <taxon>Metazoa</taxon>
        <taxon>Chordata</taxon>
        <taxon>Craniata</taxon>
        <taxon>Vertebrata</taxon>
        <taxon>Euteleostomi</taxon>
        <taxon>Amphibia</taxon>
        <taxon>Batrachia</taxon>
        <taxon>Caudata</taxon>
        <taxon>Salamandroidea</taxon>
        <taxon>Salamandridae</taxon>
        <taxon>Pleurodelinae</taxon>
        <taxon>Pleurodeles</taxon>
    </lineage>
</organism>
<dbReference type="EMBL" id="JANPWB010000011">
    <property type="protein sequence ID" value="KAJ1122508.1"/>
    <property type="molecule type" value="Genomic_DNA"/>
</dbReference>
<proteinExistence type="predicted"/>
<keyword evidence="2" id="KW-1185">Reference proteome</keyword>
<evidence type="ECO:0000313" key="2">
    <source>
        <dbReference type="Proteomes" id="UP001066276"/>
    </source>
</evidence>
<feature type="non-terminal residue" evidence="1">
    <location>
        <position position="1"/>
    </location>
</feature>
<dbReference type="AlphaFoldDB" id="A0AAV7P7F3"/>
<reference evidence="1" key="1">
    <citation type="journal article" date="2022" name="bioRxiv">
        <title>Sequencing and chromosome-scale assembly of the giantPleurodeles waltlgenome.</title>
        <authorList>
            <person name="Brown T."/>
            <person name="Elewa A."/>
            <person name="Iarovenko S."/>
            <person name="Subramanian E."/>
            <person name="Araus A.J."/>
            <person name="Petzold A."/>
            <person name="Susuki M."/>
            <person name="Suzuki K.-i.T."/>
            <person name="Hayashi T."/>
            <person name="Toyoda A."/>
            <person name="Oliveira C."/>
            <person name="Osipova E."/>
            <person name="Leigh N.D."/>
            <person name="Simon A."/>
            <person name="Yun M.H."/>
        </authorList>
    </citation>
    <scope>NUCLEOTIDE SEQUENCE</scope>
    <source>
        <strain evidence="1">20211129_DDA</strain>
        <tissue evidence="1">Liver</tissue>
    </source>
</reference>
<gene>
    <name evidence="1" type="ORF">NDU88_000994</name>
</gene>
<dbReference type="Proteomes" id="UP001066276">
    <property type="component" value="Chromosome 7"/>
</dbReference>
<accession>A0AAV7P7F3</accession>
<protein>
    <submittedName>
        <fullName evidence="1">Uncharacterized protein</fullName>
    </submittedName>
</protein>
<evidence type="ECO:0000313" key="1">
    <source>
        <dbReference type="EMBL" id="KAJ1122508.1"/>
    </source>
</evidence>
<feature type="non-terminal residue" evidence="1">
    <location>
        <position position="70"/>
    </location>
</feature>
<sequence>SGESLFFVCFAHLFSRGLKWQLQPRVMGSESCHFRPFVHRPSQASCALACPVCTAHVTGRCTRGQKRQIS</sequence>
<name>A0AAV7P7F3_PLEWA</name>